<dbReference type="InterPro" id="IPR036249">
    <property type="entry name" value="Thioredoxin-like_sf"/>
</dbReference>
<keyword evidence="2" id="KW-0413">Isomerase</keyword>
<dbReference type="InterPro" id="IPR050620">
    <property type="entry name" value="Thioredoxin_H-type-like"/>
</dbReference>
<dbReference type="OrthoDB" id="7629852at2"/>
<dbReference type="PANTHER" id="PTHR10438:SF468">
    <property type="entry name" value="THIOREDOXIN-1-RELATED"/>
    <property type="match status" value="1"/>
</dbReference>
<evidence type="ECO:0000313" key="2">
    <source>
        <dbReference type="EMBL" id="SUO03721.1"/>
    </source>
</evidence>
<dbReference type="GO" id="GO:0016853">
    <property type="term" value="F:isomerase activity"/>
    <property type="evidence" value="ECO:0007669"/>
    <property type="project" value="UniProtKB-KW"/>
</dbReference>
<dbReference type="CDD" id="cd02947">
    <property type="entry name" value="TRX_family"/>
    <property type="match status" value="1"/>
</dbReference>
<dbReference type="Proteomes" id="UP000255523">
    <property type="component" value="Unassembled WGS sequence"/>
</dbReference>
<dbReference type="Pfam" id="PF00085">
    <property type="entry name" value="Thioredoxin"/>
    <property type="match status" value="1"/>
</dbReference>
<proteinExistence type="predicted"/>
<dbReference type="GeneID" id="77461573"/>
<dbReference type="SUPFAM" id="SSF52833">
    <property type="entry name" value="Thioredoxin-like"/>
    <property type="match status" value="1"/>
</dbReference>
<dbReference type="RefSeq" id="WP_022789097.1">
    <property type="nucleotide sequence ID" value="NZ_JACJKL010000017.1"/>
</dbReference>
<protein>
    <submittedName>
        <fullName evidence="2">Thiol-disulfide isomerase and thioredoxin</fullName>
    </submittedName>
</protein>
<sequence length="109" mass="12718">MKQIHNEQEFNTAIQNDKISVILFTTKWCGDCMFIKPFMPSVEAAYDAYDFYEVDRDEMMDLAQELEIMGIPSFVSFKNGKEVSRFVSSLRKTRPEIEAYLDALKDVEE</sequence>
<keyword evidence="3" id="KW-1185">Reference proteome</keyword>
<dbReference type="PANTHER" id="PTHR10438">
    <property type="entry name" value="THIOREDOXIN"/>
    <property type="match status" value="1"/>
</dbReference>
<accession>A0A380LK61</accession>
<feature type="domain" description="Thioredoxin" evidence="1">
    <location>
        <begin position="1"/>
        <end position="106"/>
    </location>
</feature>
<evidence type="ECO:0000313" key="3">
    <source>
        <dbReference type="Proteomes" id="UP000255523"/>
    </source>
</evidence>
<name>A0A380LK61_9FIRM</name>
<dbReference type="Gene3D" id="3.40.30.10">
    <property type="entry name" value="Glutaredoxin"/>
    <property type="match status" value="1"/>
</dbReference>
<dbReference type="PROSITE" id="PS51352">
    <property type="entry name" value="THIOREDOXIN_2"/>
    <property type="match status" value="1"/>
</dbReference>
<dbReference type="EMBL" id="UHFX01000003">
    <property type="protein sequence ID" value="SUO03721.1"/>
    <property type="molecule type" value="Genomic_DNA"/>
</dbReference>
<organism evidence="2 3">
    <name type="scientific">Faecalicoccus pleomorphus</name>
    <dbReference type="NCBI Taxonomy" id="1323"/>
    <lineage>
        <taxon>Bacteria</taxon>
        <taxon>Bacillati</taxon>
        <taxon>Bacillota</taxon>
        <taxon>Erysipelotrichia</taxon>
        <taxon>Erysipelotrichales</taxon>
        <taxon>Erysipelotrichaceae</taxon>
        <taxon>Faecalicoccus</taxon>
    </lineage>
</organism>
<dbReference type="AlphaFoldDB" id="A0A380LK61"/>
<evidence type="ECO:0000259" key="1">
    <source>
        <dbReference type="PROSITE" id="PS51352"/>
    </source>
</evidence>
<reference evidence="2 3" key="1">
    <citation type="submission" date="2018-06" db="EMBL/GenBank/DDBJ databases">
        <authorList>
            <consortium name="Pathogen Informatics"/>
            <person name="Doyle S."/>
        </authorList>
    </citation>
    <scope>NUCLEOTIDE SEQUENCE [LARGE SCALE GENOMIC DNA]</scope>
    <source>
        <strain evidence="2 3">NCTC11087</strain>
    </source>
</reference>
<dbReference type="InterPro" id="IPR013766">
    <property type="entry name" value="Thioredoxin_domain"/>
</dbReference>
<gene>
    <name evidence="2" type="primary">trxA_1</name>
    <name evidence="2" type="ORF">NCTC11087_00590</name>
</gene>